<dbReference type="GO" id="GO:0005634">
    <property type="term" value="C:nucleus"/>
    <property type="evidence" value="ECO:0007669"/>
    <property type="project" value="UniProtKB-SubCell"/>
</dbReference>
<dbReference type="InterPro" id="IPR001487">
    <property type="entry name" value="Bromodomain"/>
</dbReference>
<dbReference type="InterPro" id="IPR027353">
    <property type="entry name" value="NET_dom"/>
</dbReference>
<dbReference type="Proteomes" id="UP001374535">
    <property type="component" value="Chromosome 2"/>
</dbReference>
<evidence type="ECO:0000259" key="9">
    <source>
        <dbReference type="PROSITE" id="PS50014"/>
    </source>
</evidence>
<dbReference type="InterPro" id="IPR036427">
    <property type="entry name" value="Bromodomain-like_sf"/>
</dbReference>
<dbReference type="SUPFAM" id="SSF47370">
    <property type="entry name" value="Bromodomain"/>
    <property type="match status" value="1"/>
</dbReference>
<dbReference type="PROSITE" id="PS50014">
    <property type="entry name" value="BROMODOMAIN_2"/>
    <property type="match status" value="1"/>
</dbReference>
<feature type="compositionally biased region" description="Acidic residues" evidence="8">
    <location>
        <begin position="878"/>
        <end position="887"/>
    </location>
</feature>
<evidence type="ECO:0000256" key="1">
    <source>
        <dbReference type="ARBA" id="ARBA00004123"/>
    </source>
</evidence>
<feature type="region of interest" description="Disordered" evidence="8">
    <location>
        <begin position="843"/>
        <end position="905"/>
    </location>
</feature>
<dbReference type="Gene3D" id="1.20.920.10">
    <property type="entry name" value="Bromodomain-like"/>
    <property type="match status" value="1"/>
</dbReference>
<keyword evidence="6" id="KW-0539">Nucleus</keyword>
<dbReference type="InterPro" id="IPR052442">
    <property type="entry name" value="Env_Response_Regulator"/>
</dbReference>
<name>A0AAQ3P131_VIGMU</name>
<dbReference type="SMART" id="SM00297">
    <property type="entry name" value="BROMO"/>
    <property type="match status" value="1"/>
</dbReference>
<keyword evidence="5" id="KW-0804">Transcription</keyword>
<dbReference type="CDD" id="cd05506">
    <property type="entry name" value="Bromo_plant1"/>
    <property type="match status" value="1"/>
</dbReference>
<keyword evidence="4 7" id="KW-0103">Bromodomain</keyword>
<evidence type="ECO:0000256" key="4">
    <source>
        <dbReference type="ARBA" id="ARBA00023117"/>
    </source>
</evidence>
<comment type="subcellular location">
    <subcellularLocation>
        <location evidence="1">Nucleus</location>
    </subcellularLocation>
</comment>
<keyword evidence="2" id="KW-0805">Transcription regulation</keyword>
<evidence type="ECO:0008006" key="13">
    <source>
        <dbReference type="Google" id="ProtNLM"/>
    </source>
</evidence>
<feature type="domain" description="Bromo" evidence="9">
    <location>
        <begin position="296"/>
        <end position="368"/>
    </location>
</feature>
<feature type="domain" description="NET" evidence="10">
    <location>
        <begin position="425"/>
        <end position="507"/>
    </location>
</feature>
<evidence type="ECO:0000256" key="3">
    <source>
        <dbReference type="ARBA" id="ARBA00023054"/>
    </source>
</evidence>
<dbReference type="InterPro" id="IPR037377">
    <property type="entry name" value="GTE_bromo"/>
</dbReference>
<evidence type="ECO:0000259" key="10">
    <source>
        <dbReference type="PROSITE" id="PS51525"/>
    </source>
</evidence>
<evidence type="ECO:0000256" key="6">
    <source>
        <dbReference type="ARBA" id="ARBA00023242"/>
    </source>
</evidence>
<reference evidence="11 12" key="1">
    <citation type="journal article" date="2023" name="Life. Sci Alliance">
        <title>Evolutionary insights into 3D genome organization and epigenetic landscape of Vigna mungo.</title>
        <authorList>
            <person name="Junaid A."/>
            <person name="Singh B."/>
            <person name="Bhatia S."/>
        </authorList>
    </citation>
    <scope>NUCLEOTIDE SEQUENCE [LARGE SCALE GENOMIC DNA]</scope>
    <source>
        <strain evidence="11">Urdbean</strain>
    </source>
</reference>
<feature type="region of interest" description="Disordered" evidence="8">
    <location>
        <begin position="400"/>
        <end position="423"/>
    </location>
</feature>
<keyword evidence="12" id="KW-1185">Reference proteome</keyword>
<evidence type="ECO:0000313" key="11">
    <source>
        <dbReference type="EMBL" id="WVZ19685.1"/>
    </source>
</evidence>
<evidence type="ECO:0000256" key="5">
    <source>
        <dbReference type="ARBA" id="ARBA00023163"/>
    </source>
</evidence>
<organism evidence="11 12">
    <name type="scientific">Vigna mungo</name>
    <name type="common">Black gram</name>
    <name type="synonym">Phaseolus mungo</name>
    <dbReference type="NCBI Taxonomy" id="3915"/>
    <lineage>
        <taxon>Eukaryota</taxon>
        <taxon>Viridiplantae</taxon>
        <taxon>Streptophyta</taxon>
        <taxon>Embryophyta</taxon>
        <taxon>Tracheophyta</taxon>
        <taxon>Spermatophyta</taxon>
        <taxon>Magnoliopsida</taxon>
        <taxon>eudicotyledons</taxon>
        <taxon>Gunneridae</taxon>
        <taxon>Pentapetalae</taxon>
        <taxon>rosids</taxon>
        <taxon>fabids</taxon>
        <taxon>Fabales</taxon>
        <taxon>Fabaceae</taxon>
        <taxon>Papilionoideae</taxon>
        <taxon>50 kb inversion clade</taxon>
        <taxon>NPAAA clade</taxon>
        <taxon>indigoferoid/millettioid clade</taxon>
        <taxon>Phaseoleae</taxon>
        <taxon>Vigna</taxon>
    </lineage>
</organism>
<dbReference type="EMBL" id="CP144699">
    <property type="protein sequence ID" value="WVZ19685.1"/>
    <property type="molecule type" value="Genomic_DNA"/>
</dbReference>
<feature type="region of interest" description="Disordered" evidence="8">
    <location>
        <begin position="764"/>
        <end position="803"/>
    </location>
</feature>
<evidence type="ECO:0000256" key="2">
    <source>
        <dbReference type="ARBA" id="ARBA00023015"/>
    </source>
</evidence>
<gene>
    <name evidence="11" type="ORF">V8G54_007007</name>
</gene>
<protein>
    <recommendedName>
        <fullName evidence="13">Transcription factor GTE10</fullName>
    </recommendedName>
</protein>
<sequence>MECGPWDLEIEEMKGKKVVSVCNGKPSLLGFRPHCISDVTLYTPRFSIGFYLGFSTFFFPFHRAFSRSRVYASLLEFYLMAPTVPIEFAGQKESRKYSHSQNMGKSRKYSKAYATGFVPDFRHAVETMGESEGLGSLGRVDTELTASADSCAPKRKCPGLSTGGYGSFDVPFQLFSLSRMSGFERKDLKTRLTWELEQVKEFQKKVEAMNSNALVLSPSSDIRSCSAGQKRPKLESQHLAMEVSVPHGKKRPLPGNSGPRTKKSISGRPELPKPSAPVASHAAMMKPCESLLNRLMTHQFGWVFNTPVDVVKLNIPDYFTVIKHPMDLGTVKRRITSGEYTNLMDFAADVRLTFSNAMTYNPPGNDVHLMADTLHKIFESRWKAIEKKIPVIDCVPSEPSRPTRVETEISDRVPPSKKKKITSNNVKPEPLKIIMTVEEKHKLSVELEAMLGELPDAIVDFLREQSYNAGQTNDDEIEIDIDALSDDTLFKLRKLLDDYLLEKQRSQAKAGQCEMELLNESGFSNSPVQPCKGNEQVEEDVDIVGGNDPPISTYPPLEIDKDGTNRNSKCSSSSSSSSESGGTSSSDSDSGSSSGSELDMAKTSEPLSGTKVNGILMVSDVMIKTKGILVIRTLERVGTNVDVCNDVHIMTSQSKLLASESESHQEGYDLTVHAWDILGESAASKRQVSPEKLYRAALLRSRFADTILKAQEKALEKSISVAAKAPLNLVITNLPTLLSFMKAVPAFLKDEKRDPEKLRLEREELERRQKEEKARLQAEAKAAEEARRKAEAEAAAEAKRKRELEREAARQALQKMEKTVDINESSQFLEDLEMLSAVHDEPMPSFKEETSTDLPQNGLGRIKLQGNPLEQLGLYMKDEEEEEEEELPLSGAAGPSNDVEEGEID</sequence>
<feature type="region of interest" description="Disordered" evidence="8">
    <location>
        <begin position="541"/>
        <end position="606"/>
    </location>
</feature>
<dbReference type="Pfam" id="PF17035">
    <property type="entry name" value="BET"/>
    <property type="match status" value="1"/>
</dbReference>
<dbReference type="PANTHER" id="PTHR46136:SF33">
    <property type="entry name" value="TRANSCRIPTION FACTOR GTE10"/>
    <property type="match status" value="1"/>
</dbReference>
<dbReference type="InterPro" id="IPR038336">
    <property type="entry name" value="NET_sf"/>
</dbReference>
<feature type="compositionally biased region" description="Low complexity" evidence="8">
    <location>
        <begin position="571"/>
        <end position="597"/>
    </location>
</feature>
<dbReference type="PRINTS" id="PR00503">
    <property type="entry name" value="BROMODOMAIN"/>
</dbReference>
<proteinExistence type="predicted"/>
<dbReference type="AlphaFoldDB" id="A0AAQ3P131"/>
<feature type="compositionally biased region" description="Basic and acidic residues" evidence="8">
    <location>
        <begin position="401"/>
        <end position="411"/>
    </location>
</feature>
<evidence type="ECO:0000313" key="12">
    <source>
        <dbReference type="Proteomes" id="UP001374535"/>
    </source>
</evidence>
<feature type="region of interest" description="Disordered" evidence="8">
    <location>
        <begin position="243"/>
        <end position="279"/>
    </location>
</feature>
<dbReference type="Pfam" id="PF00439">
    <property type="entry name" value="Bromodomain"/>
    <property type="match status" value="1"/>
</dbReference>
<evidence type="ECO:0000256" key="8">
    <source>
        <dbReference type="SAM" id="MobiDB-lite"/>
    </source>
</evidence>
<dbReference type="PROSITE" id="PS51525">
    <property type="entry name" value="NET"/>
    <property type="match status" value="1"/>
</dbReference>
<accession>A0AAQ3P131</accession>
<keyword evidence="3" id="KW-0175">Coiled coil</keyword>
<dbReference type="PANTHER" id="PTHR46136">
    <property type="entry name" value="TRANSCRIPTION FACTOR GTE8"/>
    <property type="match status" value="1"/>
</dbReference>
<evidence type="ECO:0000256" key="7">
    <source>
        <dbReference type="PROSITE-ProRule" id="PRU00035"/>
    </source>
</evidence>
<dbReference type="Gene3D" id="1.20.1270.220">
    <property type="match status" value="1"/>
</dbReference>